<dbReference type="PANTHER" id="PTHR12817:SF0">
    <property type="entry name" value="GEO08327P1"/>
    <property type="match status" value="1"/>
</dbReference>
<dbReference type="Pfam" id="PF04051">
    <property type="entry name" value="TRAPP"/>
    <property type="match status" value="1"/>
</dbReference>
<evidence type="ECO:0000313" key="2">
    <source>
        <dbReference type="EMBL" id="KAF8817820.1"/>
    </source>
</evidence>
<dbReference type="Gene3D" id="3.30.1380.20">
    <property type="entry name" value="Trafficking protein particle complex subunit 3"/>
    <property type="match status" value="1"/>
</dbReference>
<sequence length="188" mass="20972">MAVPPPIFSVVADSTTSLLIQEIVRYSAKRCGGDREELQHLLEDIGYPIGFRVVERLSLTNRLRFTEKREILKFICKDLWNFLFRKQADRLQTNQKGDFVIFENSLPWLKDFTGVSTSSVGPSTLTSSELKRISGPDATLWKNPSFYVFFICEIIRGALSHLGLSCTVTGDVSAAPACSFSVVISSSL</sequence>
<protein>
    <submittedName>
        <fullName evidence="2">Transport protein particle (Trapp) component, bet3 protein</fullName>
    </submittedName>
</protein>
<dbReference type="InterPro" id="IPR037992">
    <property type="entry name" value="TRAPPC6/Trs33"/>
</dbReference>
<dbReference type="InterPro" id="IPR007194">
    <property type="entry name" value="TRAPP_component"/>
</dbReference>
<comment type="similarity">
    <text evidence="1">Belongs to the TRAPP small subunits family. BET3 subfamily.</text>
</comment>
<organism evidence="2 3">
    <name type="scientific">Cardiosporidium cionae</name>
    <dbReference type="NCBI Taxonomy" id="476202"/>
    <lineage>
        <taxon>Eukaryota</taxon>
        <taxon>Sar</taxon>
        <taxon>Alveolata</taxon>
        <taxon>Apicomplexa</taxon>
        <taxon>Aconoidasida</taxon>
        <taxon>Nephromycida</taxon>
        <taxon>Cardiosporidium</taxon>
    </lineage>
</organism>
<dbReference type="PANTHER" id="PTHR12817">
    <property type="entry name" value="TRAFFICKING PROTEIN PARTICLE COMPLEX SUBUNIT 6B"/>
    <property type="match status" value="1"/>
</dbReference>
<comment type="caution">
    <text evidence="2">The sequence shown here is derived from an EMBL/GenBank/DDBJ whole genome shotgun (WGS) entry which is preliminary data.</text>
</comment>
<dbReference type="Proteomes" id="UP000823046">
    <property type="component" value="Unassembled WGS sequence"/>
</dbReference>
<evidence type="ECO:0000256" key="1">
    <source>
        <dbReference type="ARBA" id="ARBA00006218"/>
    </source>
</evidence>
<dbReference type="SUPFAM" id="SSF111126">
    <property type="entry name" value="Ligand-binding domain in the NO signalling and Golgi transport"/>
    <property type="match status" value="1"/>
</dbReference>
<reference evidence="2 3" key="1">
    <citation type="journal article" date="2020" name="bioRxiv">
        <title>Metabolic contributions of an alphaproteobacterial endosymbiont in the apicomplexan Cardiosporidium cionae.</title>
        <authorList>
            <person name="Hunter E.S."/>
            <person name="Paight C.J."/>
            <person name="Lane C.E."/>
        </authorList>
    </citation>
    <scope>NUCLEOTIDE SEQUENCE [LARGE SCALE GENOMIC DNA]</scope>
    <source>
        <strain evidence="2">ESH_2018</strain>
    </source>
</reference>
<keyword evidence="3" id="KW-1185">Reference proteome</keyword>
<accession>A0ABQ7J408</accession>
<name>A0ABQ7J408_9APIC</name>
<proteinExistence type="inferred from homology"/>
<dbReference type="EMBL" id="JADAQX010001401">
    <property type="protein sequence ID" value="KAF8817820.1"/>
    <property type="molecule type" value="Genomic_DNA"/>
</dbReference>
<evidence type="ECO:0000313" key="3">
    <source>
        <dbReference type="Proteomes" id="UP000823046"/>
    </source>
</evidence>
<gene>
    <name evidence="2" type="ORF">IE077_000664</name>
</gene>
<dbReference type="InterPro" id="IPR024096">
    <property type="entry name" value="NO_sig/Golgi_transp_ligand-bd"/>
</dbReference>
<dbReference type="CDD" id="cd14944">
    <property type="entry name" value="TRAPPC6A_Trs33"/>
    <property type="match status" value="1"/>
</dbReference>